<dbReference type="SUPFAM" id="SSF82153">
    <property type="entry name" value="FAS1 domain"/>
    <property type="match status" value="2"/>
</dbReference>
<dbReference type="PANTHER" id="PTHR24038:SF8">
    <property type="entry name" value="STABILIN-1"/>
    <property type="match status" value="1"/>
</dbReference>
<feature type="domain" description="EGF-like" evidence="7">
    <location>
        <begin position="159"/>
        <end position="196"/>
    </location>
</feature>
<organism evidence="9 10">
    <name type="scientific">Nothoprocta perdicaria</name>
    <name type="common">Chilean tinamou</name>
    <name type="synonym">Crypturus perdicarius</name>
    <dbReference type="NCBI Taxonomy" id="30464"/>
    <lineage>
        <taxon>Eukaryota</taxon>
        <taxon>Metazoa</taxon>
        <taxon>Chordata</taxon>
        <taxon>Craniata</taxon>
        <taxon>Vertebrata</taxon>
        <taxon>Euteleostomi</taxon>
        <taxon>Archelosauria</taxon>
        <taxon>Archosauria</taxon>
        <taxon>Dinosauria</taxon>
        <taxon>Saurischia</taxon>
        <taxon>Theropoda</taxon>
        <taxon>Coelurosauria</taxon>
        <taxon>Aves</taxon>
        <taxon>Palaeognathae</taxon>
        <taxon>Tinamiformes</taxon>
        <taxon>Tinamidae</taxon>
        <taxon>Nothoprocta</taxon>
    </lineage>
</organism>
<gene>
    <name evidence="9" type="primary">STAB1</name>
</gene>
<protein>
    <submittedName>
        <fullName evidence="9">Stabilin 1</fullName>
    </submittedName>
</protein>
<feature type="disulfide bond" evidence="5">
    <location>
        <begin position="167"/>
        <end position="184"/>
    </location>
</feature>
<evidence type="ECO:0000259" key="8">
    <source>
        <dbReference type="PROSITE" id="PS50213"/>
    </source>
</evidence>
<evidence type="ECO:0000256" key="6">
    <source>
        <dbReference type="SAM" id="SignalP"/>
    </source>
</evidence>
<evidence type="ECO:0000256" key="5">
    <source>
        <dbReference type="PROSITE-ProRule" id="PRU00076"/>
    </source>
</evidence>
<feature type="domain" description="EGF-like" evidence="7">
    <location>
        <begin position="113"/>
        <end position="151"/>
    </location>
</feature>
<dbReference type="PROSITE" id="PS01186">
    <property type="entry name" value="EGF_2"/>
    <property type="match status" value="3"/>
</dbReference>
<keyword evidence="2" id="KW-0472">Membrane</keyword>
<dbReference type="Pfam" id="PF24887">
    <property type="entry name" value="EGF_STAB1-2"/>
    <property type="match status" value="1"/>
</dbReference>
<dbReference type="Proteomes" id="UP000694420">
    <property type="component" value="Unplaced"/>
</dbReference>
<feature type="domain" description="EGF-like" evidence="7">
    <location>
        <begin position="237"/>
        <end position="276"/>
    </location>
</feature>
<dbReference type="SMART" id="SM00554">
    <property type="entry name" value="FAS1"/>
    <property type="match status" value="1"/>
</dbReference>
<feature type="chain" id="PRO_5034733993" evidence="6">
    <location>
        <begin position="24"/>
        <end position="679"/>
    </location>
</feature>
<dbReference type="InterPro" id="IPR036378">
    <property type="entry name" value="FAS1_dom_sf"/>
</dbReference>
<keyword evidence="3 5" id="KW-1015">Disulfide bond</keyword>
<feature type="disulfide bond" evidence="5">
    <location>
        <begin position="141"/>
        <end position="150"/>
    </location>
</feature>
<evidence type="ECO:0000256" key="2">
    <source>
        <dbReference type="ARBA" id="ARBA00023136"/>
    </source>
</evidence>
<dbReference type="Gene3D" id="2.30.180.10">
    <property type="entry name" value="FAS1 domain"/>
    <property type="match status" value="1"/>
</dbReference>
<feature type="signal peptide" evidence="6">
    <location>
        <begin position="1"/>
        <end position="23"/>
    </location>
</feature>
<dbReference type="InterPro" id="IPR056806">
    <property type="entry name" value="EGF_STAB1-2"/>
</dbReference>
<evidence type="ECO:0000256" key="4">
    <source>
        <dbReference type="ARBA" id="ARBA00023180"/>
    </source>
</evidence>
<dbReference type="PROSITE" id="PS50026">
    <property type="entry name" value="EGF_3"/>
    <property type="match status" value="4"/>
</dbReference>
<dbReference type="Ensembl" id="ENSNPET00000005512.1">
    <property type="protein sequence ID" value="ENSNPEP00000005376.1"/>
    <property type="gene ID" value="ENSNPEG00000003560.1"/>
</dbReference>
<comment type="caution">
    <text evidence="5">Lacks conserved residue(s) required for the propagation of feature annotation.</text>
</comment>
<feature type="domain" description="EGF-like" evidence="7">
    <location>
        <begin position="198"/>
        <end position="236"/>
    </location>
</feature>
<evidence type="ECO:0000256" key="1">
    <source>
        <dbReference type="ARBA" id="ARBA00004370"/>
    </source>
</evidence>
<dbReference type="PROSITE" id="PS50213">
    <property type="entry name" value="FAS1"/>
    <property type="match status" value="1"/>
</dbReference>
<reference evidence="9" key="1">
    <citation type="submission" date="2025-08" db="UniProtKB">
        <authorList>
            <consortium name="Ensembl"/>
        </authorList>
    </citation>
    <scope>IDENTIFICATION</scope>
</reference>
<evidence type="ECO:0000256" key="3">
    <source>
        <dbReference type="ARBA" id="ARBA00023157"/>
    </source>
</evidence>
<name>A0A8C6YXM6_NOTPE</name>
<dbReference type="Gene3D" id="2.10.25.10">
    <property type="entry name" value="Laminin"/>
    <property type="match status" value="2"/>
</dbReference>
<dbReference type="SMART" id="SM00181">
    <property type="entry name" value="EGF"/>
    <property type="match status" value="6"/>
</dbReference>
<feature type="domain" description="FAS1" evidence="8">
    <location>
        <begin position="487"/>
        <end position="622"/>
    </location>
</feature>
<keyword evidence="6" id="KW-0732">Signal</keyword>
<comment type="subcellular location">
    <subcellularLocation>
        <location evidence="1">Membrane</location>
    </subcellularLocation>
</comment>
<keyword evidence="5" id="KW-0245">EGF-like domain</keyword>
<dbReference type="PROSITE" id="PS00022">
    <property type="entry name" value="EGF_1"/>
    <property type="match status" value="2"/>
</dbReference>
<evidence type="ECO:0000313" key="10">
    <source>
        <dbReference type="Proteomes" id="UP000694420"/>
    </source>
</evidence>
<dbReference type="GO" id="GO:0016020">
    <property type="term" value="C:membrane"/>
    <property type="evidence" value="ECO:0007669"/>
    <property type="project" value="UniProtKB-SubCell"/>
</dbReference>
<evidence type="ECO:0000313" key="9">
    <source>
        <dbReference type="Ensembl" id="ENSNPEP00000005376.1"/>
    </source>
</evidence>
<dbReference type="FunFam" id="2.30.180.10:FF:000014">
    <property type="entry name" value="Stabilin 1"/>
    <property type="match status" value="1"/>
</dbReference>
<dbReference type="InterPro" id="IPR000782">
    <property type="entry name" value="FAS1_domain"/>
</dbReference>
<sequence>VEMPRPGLLVFFLAACLAPAAEGQGQRVSLKSMRCNVRTTFTSNTECTACAAAPRAFCPRGWLKTTQGLGVRNCRYTVKLGENTLSLPGCHHVCKKEIEEKKCCPGFWGTECHECPGGSDNPCSGHGTCLDGIERNGTCICKEQYSGFACQNCRDENRFGPDCQSACDCVHGECDSGVTGNGSCTCYGGYTGPRCDQELPLCQGVLCEANRQCVVKDNAATCDCKPGYRKTGSSCQAEDPCASSPCSPSAVCKVLRPGKYECACKAGFQGDGKICQAINPCVDNNGGCPENSTVCIYKRPGEASCACKLGMSRRTPSSPCSPFPHDCRQYFCDMTSTCAINSHGNPSCVCKEGEIGDGRNCYKDLMGEINQQNLRGRLFRKLNVAKKIWEKGIDRELVMLKRVPSISFIWSLHPKDTLAEQLCRIHIVPGMHLIEDLVKTKTLWTLSGHQLTFNSQVKHPLNQTQMIFTSDTSSGLPQISSPFLQDPLGDLCYIHGEILHCFAVKLLQNCGLPAILDGPGPFTVFVPSNDGVDKLRDGRLIYLFTEGINKLQELVKHHIYTSGAVTVEKLIMMPHLVTMANQVLTINISTDGRILMDESGVPLNMRNIVASNGIIHTLDGIFIPPSIVPILPHRCNEVQHKIVRGSCVDCEALNSSVCPPGSREMVSISDYLLSFSSEG</sequence>
<feature type="disulfide bond" evidence="5">
    <location>
        <begin position="186"/>
        <end position="195"/>
    </location>
</feature>
<dbReference type="SUPFAM" id="SSF57196">
    <property type="entry name" value="EGF/Laminin"/>
    <property type="match status" value="1"/>
</dbReference>
<keyword evidence="4" id="KW-0325">Glycoprotein</keyword>
<reference evidence="9" key="2">
    <citation type="submission" date="2025-09" db="UniProtKB">
        <authorList>
            <consortium name="Ensembl"/>
        </authorList>
    </citation>
    <scope>IDENTIFICATION</scope>
</reference>
<dbReference type="Pfam" id="PF02469">
    <property type="entry name" value="Fasciclin"/>
    <property type="match status" value="1"/>
</dbReference>
<proteinExistence type="predicted"/>
<accession>A0A8C6YXM6</accession>
<evidence type="ECO:0000259" key="7">
    <source>
        <dbReference type="PROSITE" id="PS50026"/>
    </source>
</evidence>
<dbReference type="PANTHER" id="PTHR24038">
    <property type="entry name" value="STABILIN"/>
    <property type="match status" value="1"/>
</dbReference>
<dbReference type="InterPro" id="IPR000742">
    <property type="entry name" value="EGF"/>
</dbReference>
<keyword evidence="10" id="KW-1185">Reference proteome</keyword>
<dbReference type="AlphaFoldDB" id="A0A8C6YXM6"/>